<dbReference type="InterPro" id="IPR011990">
    <property type="entry name" value="TPR-like_helical_dom_sf"/>
</dbReference>
<keyword evidence="5" id="KW-1185">Reference proteome</keyword>
<dbReference type="SUPFAM" id="SSF48452">
    <property type="entry name" value="TPR-like"/>
    <property type="match status" value="2"/>
</dbReference>
<dbReference type="PANTHER" id="PTHR45586:SF15">
    <property type="entry name" value="TPR REPEAT-CONTAINING PROTEIN YPIA"/>
    <property type="match status" value="1"/>
</dbReference>
<evidence type="ECO:0000313" key="5">
    <source>
        <dbReference type="Proteomes" id="UP000199163"/>
    </source>
</evidence>
<dbReference type="EMBL" id="FNDK01000001">
    <property type="protein sequence ID" value="SDH07268.1"/>
    <property type="molecule type" value="Genomic_DNA"/>
</dbReference>
<keyword evidence="2 3" id="KW-0802">TPR repeat</keyword>
<reference evidence="5" key="1">
    <citation type="submission" date="2016-10" db="EMBL/GenBank/DDBJ databases">
        <authorList>
            <person name="Varghese N."/>
            <person name="Submissions S."/>
        </authorList>
    </citation>
    <scope>NUCLEOTIDE SEQUENCE [LARGE SCALE GENOMIC DNA]</scope>
    <source>
        <strain evidence="5">DSM 21632</strain>
    </source>
</reference>
<keyword evidence="1" id="KW-0677">Repeat</keyword>
<evidence type="ECO:0000256" key="2">
    <source>
        <dbReference type="ARBA" id="ARBA00022803"/>
    </source>
</evidence>
<dbReference type="Pfam" id="PF13432">
    <property type="entry name" value="TPR_16"/>
    <property type="match status" value="1"/>
</dbReference>
<dbReference type="SMART" id="SM00028">
    <property type="entry name" value="TPR"/>
    <property type="match status" value="6"/>
</dbReference>
<feature type="repeat" description="TPR" evidence="3">
    <location>
        <begin position="374"/>
        <end position="407"/>
    </location>
</feature>
<evidence type="ECO:0000256" key="1">
    <source>
        <dbReference type="ARBA" id="ARBA00022737"/>
    </source>
</evidence>
<accession>A0A1G7ZEZ7</accession>
<protein>
    <submittedName>
        <fullName evidence="4">Tetratricopeptide repeat-containing protein</fullName>
    </submittedName>
</protein>
<evidence type="ECO:0000256" key="3">
    <source>
        <dbReference type="PROSITE-ProRule" id="PRU00339"/>
    </source>
</evidence>
<dbReference type="InterPro" id="IPR051012">
    <property type="entry name" value="CellSynth/LPSAsmb/PSIAsmb"/>
</dbReference>
<proteinExistence type="predicted"/>
<dbReference type="AlphaFoldDB" id="A0A1G7ZEZ7"/>
<dbReference type="PROSITE" id="PS50005">
    <property type="entry name" value="TPR"/>
    <property type="match status" value="1"/>
</dbReference>
<sequence length="421" mass="48115">MKSSLEESLELIQNGDVEKGLQRLEEVEQNASHQEKYDLIQIYEELGRLDKAKPLLDELISYYPDEGELLTTAAEMAVDLDEEDEAIEWLLEVKEGDEAYVRAQMLLADLYQLQGLDEAAENRLKAALQKEPNEPVLLAGLGDYYLDRGDFAKSIPYLKQAQAQGFEFPEGGLNLRLAEAYSATGEFETALTYYRKGLKDKTDPHSLFGYGFTALQIEDYQLAATQLEKLKQTDPDYVTLYPYLIRAYEGLEKYEEALKAAEDGLSVDEQNDTLFTEAGKLQLALGNESVAQDRLKEAIAVNPGNQEAAKALFALWLDQENYEAIEDLALHLKELGEEDAYMDWYYAKALWEKEAFDEAEKLFEKVYPSLSQHDDFLEDYGKLFLELGYRNKALHFFKQALALHPGNEELDMFIRDLEEEF</sequence>
<gene>
    <name evidence="4" type="ORF">SAMN05192534_101518</name>
</gene>
<dbReference type="OrthoDB" id="2080803at2"/>
<dbReference type="Proteomes" id="UP000199163">
    <property type="component" value="Unassembled WGS sequence"/>
</dbReference>
<name>A0A1G7ZEZ7_9BACI</name>
<dbReference type="InterPro" id="IPR019734">
    <property type="entry name" value="TPR_rpt"/>
</dbReference>
<dbReference type="Gene3D" id="1.25.40.10">
    <property type="entry name" value="Tetratricopeptide repeat domain"/>
    <property type="match status" value="2"/>
</dbReference>
<dbReference type="Pfam" id="PF25058">
    <property type="entry name" value="ARM_TT21"/>
    <property type="match status" value="1"/>
</dbReference>
<evidence type="ECO:0000313" key="4">
    <source>
        <dbReference type="EMBL" id="SDH07268.1"/>
    </source>
</evidence>
<organism evidence="4 5">
    <name type="scientific">Alteribacillus persepolensis</name>
    <dbReference type="NCBI Taxonomy" id="568899"/>
    <lineage>
        <taxon>Bacteria</taxon>
        <taxon>Bacillati</taxon>
        <taxon>Bacillota</taxon>
        <taxon>Bacilli</taxon>
        <taxon>Bacillales</taxon>
        <taxon>Bacillaceae</taxon>
        <taxon>Alteribacillus</taxon>
    </lineage>
</organism>
<dbReference type="PANTHER" id="PTHR45586">
    <property type="entry name" value="TPR REPEAT-CONTAINING PROTEIN PA4667"/>
    <property type="match status" value="1"/>
</dbReference>
<dbReference type="STRING" id="568899.SAMN05192534_101518"/>
<dbReference type="RefSeq" id="WP_091270878.1">
    <property type="nucleotide sequence ID" value="NZ_FNDK01000001.1"/>
</dbReference>